<evidence type="ECO:0000313" key="4">
    <source>
        <dbReference type="Proteomes" id="UP000663193"/>
    </source>
</evidence>
<reference evidence="4" key="1">
    <citation type="journal article" date="2021" name="BMC Genomics">
        <title>Chromosome-level genome assembly and manually-curated proteome of model necrotroph Parastagonospora nodorum Sn15 reveals a genome-wide trove of candidate effector homologs, and redundancy of virulence-related functions within an accessory chromosome.</title>
        <authorList>
            <person name="Bertazzoni S."/>
            <person name="Jones D.A.B."/>
            <person name="Phan H.T."/>
            <person name="Tan K.-C."/>
            <person name="Hane J.K."/>
        </authorList>
    </citation>
    <scope>NUCLEOTIDE SEQUENCE [LARGE SCALE GENOMIC DNA]</scope>
    <source>
        <strain evidence="4">SN15 / ATCC MYA-4574 / FGSC 10173)</strain>
    </source>
</reference>
<dbReference type="VEuPathDB" id="FungiDB:JI435_051140"/>
<evidence type="ECO:0000313" key="3">
    <source>
        <dbReference type="EMBL" id="QRD02137.1"/>
    </source>
</evidence>
<dbReference type="OrthoDB" id="5396681at2759"/>
<evidence type="ECO:0000256" key="1">
    <source>
        <dbReference type="SAM" id="Phobius"/>
    </source>
</evidence>
<evidence type="ECO:0000259" key="2">
    <source>
        <dbReference type="Pfam" id="PF26616"/>
    </source>
</evidence>
<dbReference type="AlphaFoldDB" id="A0A7U2I6V9"/>
<organism evidence="3 4">
    <name type="scientific">Phaeosphaeria nodorum (strain SN15 / ATCC MYA-4574 / FGSC 10173)</name>
    <name type="common">Glume blotch fungus</name>
    <name type="synonym">Parastagonospora nodorum</name>
    <dbReference type="NCBI Taxonomy" id="321614"/>
    <lineage>
        <taxon>Eukaryota</taxon>
        <taxon>Fungi</taxon>
        <taxon>Dikarya</taxon>
        <taxon>Ascomycota</taxon>
        <taxon>Pezizomycotina</taxon>
        <taxon>Dothideomycetes</taxon>
        <taxon>Pleosporomycetidae</taxon>
        <taxon>Pleosporales</taxon>
        <taxon>Pleosporineae</taxon>
        <taxon>Phaeosphaeriaceae</taxon>
        <taxon>Parastagonospora</taxon>
    </lineage>
</organism>
<dbReference type="Gene3D" id="1.20.58.340">
    <property type="entry name" value="Magnesium transport protein CorA, transmembrane region"/>
    <property type="match status" value="1"/>
</dbReference>
<feature type="domain" description="CorA-like transporter" evidence="2">
    <location>
        <begin position="70"/>
        <end position="291"/>
    </location>
</feature>
<proteinExistence type="predicted"/>
<keyword evidence="1" id="KW-0812">Transmembrane</keyword>
<protein>
    <recommendedName>
        <fullName evidence="2">CorA-like transporter domain-containing protein</fullName>
    </recommendedName>
</protein>
<sequence length="547" mass="62859">MTASADFLRTLYAQPNSVTEEFYERGVGSVFDKEDDDLRLECWCWSGLTLREYTRIKQASAIASCQVIDDAVLETAQVVKSDTEFNKAVSPSLSIIDLDVNKLARFIQVTSRQFRIFFIRQDDSHSRLQISKEVFAVLAGELQLYPQLREFLVDFKWKLRETEVGPPRINFRPLSSSPSQMQDTSAGFECAYIVRFIEFTNREGEFPWSLRQYVVYHKYSPEEATHPSTWMLFGSSQRTESCIKRYSASGKDMISGNPFELHVLFLDIAIASWRPYLIEFHDAIADLSEKAFIMEIGKGDSFEQAYTVDVQDYQSLKEIEDRGSDVLLCLDSTLDTVTTIRERYTSYPLARDGLKQEDIRTQDEMLFALEEQRKSIQYSRKKVEALLSKAEHTRALISSLLDRLNGHNLDQQMVALQSLQRQAQDENAIMRELAEQGSRDSASVRILTILTLIYLPCTVVSSFYSTQFVDKDKSADGQMKMKYADNAWLFFAVSIPLTFFTIMVWYSWANSRALYRAVVLKHDEGTAKIRKRVKSFNFLGKSSGLPR</sequence>
<accession>A0A7U2I6V9</accession>
<keyword evidence="1" id="KW-1133">Transmembrane helix</keyword>
<gene>
    <name evidence="3" type="ORF">JI435_051140</name>
</gene>
<dbReference type="InterPro" id="IPR058257">
    <property type="entry name" value="CorA-like_dom"/>
</dbReference>
<keyword evidence="4" id="KW-1185">Reference proteome</keyword>
<keyword evidence="1" id="KW-0472">Membrane</keyword>
<dbReference type="Proteomes" id="UP000663193">
    <property type="component" value="Chromosome 13"/>
</dbReference>
<feature type="transmembrane region" description="Helical" evidence="1">
    <location>
        <begin position="446"/>
        <end position="466"/>
    </location>
</feature>
<dbReference type="Pfam" id="PF26616">
    <property type="entry name" value="CorA-like"/>
    <property type="match status" value="1"/>
</dbReference>
<feature type="transmembrane region" description="Helical" evidence="1">
    <location>
        <begin position="487"/>
        <end position="508"/>
    </location>
</feature>
<name>A0A7U2I6V9_PHANO</name>
<dbReference type="EMBL" id="CP069035">
    <property type="protein sequence ID" value="QRD02137.1"/>
    <property type="molecule type" value="Genomic_DNA"/>
</dbReference>